<evidence type="ECO:0000313" key="7">
    <source>
        <dbReference type="EMBL" id="OQV17978.1"/>
    </source>
</evidence>
<dbReference type="Pfam" id="PF01094">
    <property type="entry name" value="ANF_receptor"/>
    <property type="match status" value="1"/>
</dbReference>
<evidence type="ECO:0000259" key="6">
    <source>
        <dbReference type="Pfam" id="PF01094"/>
    </source>
</evidence>
<feature type="domain" description="Receptor ligand binding region" evidence="6">
    <location>
        <begin position="36"/>
        <end position="331"/>
    </location>
</feature>
<dbReference type="Proteomes" id="UP000192578">
    <property type="component" value="Unassembled WGS sequence"/>
</dbReference>
<evidence type="ECO:0000256" key="1">
    <source>
        <dbReference type="ARBA" id="ARBA00004370"/>
    </source>
</evidence>
<dbReference type="SUPFAM" id="SSF53822">
    <property type="entry name" value="Periplasmic binding protein-like I"/>
    <property type="match status" value="1"/>
</dbReference>
<dbReference type="InterPro" id="IPR001828">
    <property type="entry name" value="ANF_lig-bd_rcpt"/>
</dbReference>
<reference evidence="8" key="1">
    <citation type="submission" date="2017-01" db="EMBL/GenBank/DDBJ databases">
        <title>Comparative genomics of anhydrobiosis in the tardigrade Hypsibius dujardini.</title>
        <authorList>
            <person name="Yoshida Y."/>
            <person name="Koutsovoulos G."/>
            <person name="Laetsch D."/>
            <person name="Stevens L."/>
            <person name="Kumar S."/>
            <person name="Horikawa D."/>
            <person name="Ishino K."/>
            <person name="Komine S."/>
            <person name="Tomita M."/>
            <person name="Blaxter M."/>
            <person name="Arakawa K."/>
        </authorList>
    </citation>
    <scope>NUCLEOTIDE SEQUENCE [LARGE SCALE GENOMIC DNA]</scope>
    <source>
        <strain evidence="8">Z151</strain>
    </source>
</reference>
<dbReference type="AlphaFoldDB" id="A0A1W0WS00"/>
<keyword evidence="2 5" id="KW-0812">Transmembrane</keyword>
<keyword evidence="8" id="KW-1185">Reference proteome</keyword>
<dbReference type="Gene3D" id="3.40.50.2300">
    <property type="match status" value="3"/>
</dbReference>
<organism evidence="7 8">
    <name type="scientific">Hypsibius exemplaris</name>
    <name type="common">Freshwater tardigrade</name>
    <dbReference type="NCBI Taxonomy" id="2072580"/>
    <lineage>
        <taxon>Eukaryota</taxon>
        <taxon>Metazoa</taxon>
        <taxon>Ecdysozoa</taxon>
        <taxon>Tardigrada</taxon>
        <taxon>Eutardigrada</taxon>
        <taxon>Parachela</taxon>
        <taxon>Hypsibioidea</taxon>
        <taxon>Hypsibiidae</taxon>
        <taxon>Hypsibius</taxon>
    </lineage>
</organism>
<sequence>MYRDTFDITHTMLMNPDWMDCQTVSHNCDDMVAKYFYRRTRLPNMTALIIPGCTDAALLNKLAAQWDVLLLTGAVTDPVIHDKRLTPTWISTTPLNYISVVSLYVTLLERYRWSTVHIVGDLAASPFYSATAGALSDALSRMPPGRYQILLRWINSAAAKDFSQVVLDEFRRRSRVFLFFGHAASLKTLLIYVGLETFHNLAFGKFSWNEFDPGVDPILRKAVRSLLLVSLATSVTAKNKTIIDDLERQWIGLSRERYNYSYSLTEKVPPYASSCYAAVEIFAQVLNSTIALEPWFNFSDGKSFARRFFNRTLRTTVADVHLDEAGERHAELVLRAFVQDPEGPNISLTDVALMPSRGVLLELSPIQWSNGHGPPANTPKCGYSLEEQLSTCPSGSSSYDVVVGASVSCGMILALVLMSGAAYFRLRKSRYDWSNWWLVNAKLLILHKPMRGLSIMS</sequence>
<evidence type="ECO:0000256" key="3">
    <source>
        <dbReference type="ARBA" id="ARBA00022989"/>
    </source>
</evidence>
<proteinExistence type="predicted"/>
<dbReference type="GO" id="GO:0016020">
    <property type="term" value="C:membrane"/>
    <property type="evidence" value="ECO:0007669"/>
    <property type="project" value="UniProtKB-SubCell"/>
</dbReference>
<name>A0A1W0WS00_HYPEX</name>
<evidence type="ECO:0000256" key="5">
    <source>
        <dbReference type="SAM" id="Phobius"/>
    </source>
</evidence>
<gene>
    <name evidence="7" type="ORF">BV898_07921</name>
</gene>
<comment type="subcellular location">
    <subcellularLocation>
        <location evidence="1">Membrane</location>
    </subcellularLocation>
</comment>
<feature type="transmembrane region" description="Helical" evidence="5">
    <location>
        <begin position="401"/>
        <end position="424"/>
    </location>
</feature>
<dbReference type="InterPro" id="IPR028082">
    <property type="entry name" value="Peripla_BP_I"/>
</dbReference>
<dbReference type="EMBL" id="MTYJ01000054">
    <property type="protein sequence ID" value="OQV17978.1"/>
    <property type="molecule type" value="Genomic_DNA"/>
</dbReference>
<evidence type="ECO:0000256" key="2">
    <source>
        <dbReference type="ARBA" id="ARBA00022692"/>
    </source>
</evidence>
<accession>A0A1W0WS00</accession>
<keyword evidence="3 5" id="KW-1133">Transmembrane helix</keyword>
<protein>
    <recommendedName>
        <fullName evidence="6">Receptor ligand binding region domain-containing protein</fullName>
    </recommendedName>
</protein>
<dbReference type="OrthoDB" id="10639094at2759"/>
<evidence type="ECO:0000256" key="4">
    <source>
        <dbReference type="ARBA" id="ARBA00023136"/>
    </source>
</evidence>
<comment type="caution">
    <text evidence="7">The sequence shown here is derived from an EMBL/GenBank/DDBJ whole genome shotgun (WGS) entry which is preliminary data.</text>
</comment>
<evidence type="ECO:0000313" key="8">
    <source>
        <dbReference type="Proteomes" id="UP000192578"/>
    </source>
</evidence>
<keyword evidence="4 5" id="KW-0472">Membrane</keyword>